<dbReference type="SUPFAM" id="SSF49299">
    <property type="entry name" value="PKD domain"/>
    <property type="match status" value="1"/>
</dbReference>
<gene>
    <name evidence="2" type="ORF">CH330_06855</name>
</gene>
<evidence type="ECO:0000259" key="1">
    <source>
        <dbReference type="Pfam" id="PF00801"/>
    </source>
</evidence>
<organism evidence="2 3">
    <name type="scientific">candidate division WOR-3 bacterium JGI_Cruoil_03_51_56</name>
    <dbReference type="NCBI Taxonomy" id="1973747"/>
    <lineage>
        <taxon>Bacteria</taxon>
        <taxon>Bacteria division WOR-3</taxon>
    </lineage>
</organism>
<dbReference type="InterPro" id="IPR035986">
    <property type="entry name" value="PKD_dom_sf"/>
</dbReference>
<feature type="domain" description="PKD" evidence="1">
    <location>
        <begin position="59"/>
        <end position="132"/>
    </location>
</feature>
<dbReference type="SUPFAM" id="SSF49265">
    <property type="entry name" value="Fibronectin type III"/>
    <property type="match status" value="1"/>
</dbReference>
<dbReference type="Pfam" id="PF00801">
    <property type="entry name" value="PKD"/>
    <property type="match status" value="1"/>
</dbReference>
<dbReference type="Proteomes" id="UP000215559">
    <property type="component" value="Unassembled WGS sequence"/>
</dbReference>
<comment type="caution">
    <text evidence="2">The sequence shown here is derived from an EMBL/GenBank/DDBJ whole genome shotgun (WGS) entry which is preliminary data.</text>
</comment>
<reference evidence="2 3" key="1">
    <citation type="submission" date="2017-07" db="EMBL/GenBank/DDBJ databases">
        <title>Recovery of genomes from metagenomes via a dereplication, aggregation, and scoring strategy.</title>
        <authorList>
            <person name="Sieber C.M."/>
            <person name="Probst A.J."/>
            <person name="Sharrar A."/>
            <person name="Thomas B.C."/>
            <person name="Hess M."/>
            <person name="Tringe S.G."/>
            <person name="Banfield J.F."/>
        </authorList>
    </citation>
    <scope>NUCLEOTIDE SEQUENCE [LARGE SCALE GENOMIC DNA]</scope>
    <source>
        <strain evidence="2">JGI_Cruoil_03_51_56</strain>
    </source>
</reference>
<dbReference type="InterPro" id="IPR036116">
    <property type="entry name" value="FN3_sf"/>
</dbReference>
<evidence type="ECO:0000313" key="2">
    <source>
        <dbReference type="EMBL" id="OYD15034.1"/>
    </source>
</evidence>
<name>A0A235BS32_UNCW3</name>
<dbReference type="EMBL" id="NOZP01000129">
    <property type="protein sequence ID" value="OYD15034.1"/>
    <property type="molecule type" value="Genomic_DNA"/>
</dbReference>
<protein>
    <recommendedName>
        <fullName evidence="1">PKD domain-containing protein</fullName>
    </recommendedName>
</protein>
<dbReference type="InterPro" id="IPR000601">
    <property type="entry name" value="PKD_dom"/>
</dbReference>
<sequence>MVKRYLLDNQHKKVRLNFSLRLFRDFEMKLVYAVAFLFLVIMPGCLGERAPRAPVIDGPNVALPGDTVRFWACSSDPNSGNLSYLFDWGDSTVDNWTAELASGDTLFRTHIYSDTGNYVVQVRSHDKTGLESEWSLPLDIAIAFTGPLIPEPPQGPAQVYKDTAYWFETAANHIRKDSISIQFDWGDTLGGWTDFVRAGEPVSDSHTFRFSGSYFIQARARDRAGSLSLWSLPETVVVTRRPLEPPRNITLVASSGVNVRLRWQTGRNSDSVKYDLWFRPLGSDEFKLIETVMGNTVFHDPSGGTGDYTVSARREGEEVFAADTLSTIPILTDTLMLYELNTAGKAGYGWDRLNCLGSLYSMEDSTQAPFVDFYFTDLEPGSSGPCYYLASPHIGPDDPGGLVPGGSWRRSGLLDLWGNIQGPLPAYDSLFYTNIADVTVSETYVAIYTADRHYALVFAAGPNPGSATIPVVCWFQKVPGLRLIQHKE</sequence>
<dbReference type="InterPro" id="IPR013783">
    <property type="entry name" value="Ig-like_fold"/>
</dbReference>
<evidence type="ECO:0000313" key="3">
    <source>
        <dbReference type="Proteomes" id="UP000215559"/>
    </source>
</evidence>
<dbReference type="CDD" id="cd00146">
    <property type="entry name" value="PKD"/>
    <property type="match status" value="1"/>
</dbReference>
<dbReference type="AlphaFoldDB" id="A0A235BS32"/>
<dbReference type="Gene3D" id="2.60.40.10">
    <property type="entry name" value="Immunoglobulins"/>
    <property type="match status" value="1"/>
</dbReference>
<proteinExistence type="predicted"/>
<accession>A0A235BS32</accession>